<dbReference type="Proteomes" id="UP000243232">
    <property type="component" value="Chromosome I"/>
</dbReference>
<organism evidence="2 3">
    <name type="scientific">Pseudomonas pohangensis</name>
    <dbReference type="NCBI Taxonomy" id="364197"/>
    <lineage>
        <taxon>Bacteria</taxon>
        <taxon>Pseudomonadati</taxon>
        <taxon>Pseudomonadota</taxon>
        <taxon>Gammaproteobacteria</taxon>
        <taxon>Pseudomonadales</taxon>
        <taxon>Pseudomonadaceae</taxon>
        <taxon>Pseudomonas</taxon>
    </lineage>
</organism>
<reference evidence="3" key="1">
    <citation type="submission" date="2016-10" db="EMBL/GenBank/DDBJ databases">
        <authorList>
            <person name="Varghese N."/>
            <person name="Submissions S."/>
        </authorList>
    </citation>
    <scope>NUCLEOTIDE SEQUENCE [LARGE SCALE GENOMIC DNA]</scope>
    <source>
        <strain evidence="3">DSM 17875</strain>
    </source>
</reference>
<accession>A0A1H2HKB6</accession>
<name>A0A1H2HKB6_9PSED</name>
<feature type="signal peptide" evidence="1">
    <location>
        <begin position="1"/>
        <end position="19"/>
    </location>
</feature>
<dbReference type="EMBL" id="LT629785">
    <property type="protein sequence ID" value="SDU31998.1"/>
    <property type="molecule type" value="Genomic_DNA"/>
</dbReference>
<feature type="chain" id="PRO_5009275797" description="Tetratricopeptide repeat-containing protein" evidence="1">
    <location>
        <begin position="20"/>
        <end position="81"/>
    </location>
</feature>
<evidence type="ECO:0000313" key="3">
    <source>
        <dbReference type="Proteomes" id="UP000243232"/>
    </source>
</evidence>
<evidence type="ECO:0000256" key="1">
    <source>
        <dbReference type="SAM" id="SignalP"/>
    </source>
</evidence>
<keyword evidence="3" id="KW-1185">Reference proteome</keyword>
<dbReference type="RefSeq" id="WP_090197187.1">
    <property type="nucleotide sequence ID" value="NZ_LT629785.1"/>
</dbReference>
<keyword evidence="1" id="KW-0732">Signal</keyword>
<sequence length="81" mass="8801">MRRLALFLCAALLSAPLLAMHCPQDMAKIDELLKTDPPASPQVLTEVQKLRAEGEALHNAGDHAESVKVLQQALDLLQSSE</sequence>
<dbReference type="AlphaFoldDB" id="A0A1H2HKB6"/>
<proteinExistence type="predicted"/>
<protein>
    <recommendedName>
        <fullName evidence="4">Tetratricopeptide repeat-containing protein</fullName>
    </recommendedName>
</protein>
<evidence type="ECO:0000313" key="2">
    <source>
        <dbReference type="EMBL" id="SDU31998.1"/>
    </source>
</evidence>
<gene>
    <name evidence="2" type="ORF">SAMN05216296_3051</name>
</gene>
<dbReference type="STRING" id="364197.SAMN05216296_3051"/>
<dbReference type="OrthoDB" id="8480939at2"/>
<evidence type="ECO:0008006" key="4">
    <source>
        <dbReference type="Google" id="ProtNLM"/>
    </source>
</evidence>